<dbReference type="Gene3D" id="2.130.10.10">
    <property type="entry name" value="YVTN repeat-like/Quinoprotein amine dehydrogenase"/>
    <property type="match status" value="1"/>
</dbReference>
<organism evidence="1 2">
    <name type="scientific">Candidatus Nitrosocosmicus arcticus</name>
    <dbReference type="NCBI Taxonomy" id="2035267"/>
    <lineage>
        <taxon>Archaea</taxon>
        <taxon>Nitrososphaerota</taxon>
        <taxon>Nitrososphaeria</taxon>
        <taxon>Nitrososphaerales</taxon>
        <taxon>Nitrososphaeraceae</taxon>
        <taxon>Candidatus Nitrosocosmicus</taxon>
    </lineage>
</organism>
<reference evidence="1 2" key="1">
    <citation type="journal article" date="2019" name="Front. Microbiol.">
        <title>Ammonia Oxidation by the Arctic Terrestrial Thaumarchaeote Candidatus Nitrosocosmicus arcticus Is Stimulated by Increasing Temperatures.</title>
        <authorList>
            <person name="Alves R.J.E."/>
            <person name="Kerou M."/>
            <person name="Zappe A."/>
            <person name="Bittner R."/>
            <person name="Abby S.S."/>
            <person name="Schmidt H.A."/>
            <person name="Pfeifer K."/>
            <person name="Schleper C."/>
        </authorList>
    </citation>
    <scope>NUCLEOTIDE SEQUENCE [LARGE SCALE GENOMIC DNA]</scope>
    <source>
        <strain evidence="1 2">Kfb</strain>
    </source>
</reference>
<proteinExistence type="predicted"/>
<dbReference type="GO" id="GO:0010411">
    <property type="term" value="P:xyloglucan metabolic process"/>
    <property type="evidence" value="ECO:0007669"/>
    <property type="project" value="TreeGrafter"/>
</dbReference>
<dbReference type="GO" id="GO:0016787">
    <property type="term" value="F:hydrolase activity"/>
    <property type="evidence" value="ECO:0007669"/>
    <property type="project" value="UniProtKB-KW"/>
</dbReference>
<comment type="caution">
    <text evidence="1">The sequence shown here is derived from an EMBL/GenBank/DDBJ whole genome shotgun (WGS) entry which is preliminary data.</text>
</comment>
<sequence length="345" mass="38863">MTTILAALQNSLLVLDSTIDGWKIHEHLKQYNINSLAIDPHNYSRAYCGTFNSGLWKTDNNGLTWEKTFLDNIGSHITSVSVSAIERGKSGFGRVFVGTEPSTILSSIDGGAIWEKIENFNELPSHTTWSFPPRPSTHHVRWIEPDTSNENCVFAAIEAGALIRTFDGGKTWMDRVESGPYDTHKLITNNKAPGILYSAAGDGYFESKDYGNTWNNINEGLKDHTYLFSIALNSGNPKNMIVSAANNAWKSHDISDLESFIYRRSFEEEDDQSSKWESVRNGLPESKGTFISILDSTPHVEDEFYCLNNRGIFVSKDSGLSWKSLEMPWPKEYKLQHPWALAIRQ</sequence>
<accession>A0A557STX7</accession>
<dbReference type="SUPFAM" id="SSF110296">
    <property type="entry name" value="Oligoxyloglucan reducing end-specific cellobiohydrolase"/>
    <property type="match status" value="1"/>
</dbReference>
<protein>
    <submittedName>
        <fullName evidence="1">Glycosyl hydrolase BNR repeat-containing protein</fullName>
    </submittedName>
</protein>
<gene>
    <name evidence="1" type="ORF">NARC_100100</name>
</gene>
<evidence type="ECO:0000313" key="2">
    <source>
        <dbReference type="Proteomes" id="UP000315289"/>
    </source>
</evidence>
<dbReference type="InterPro" id="IPR015943">
    <property type="entry name" value="WD40/YVTN_repeat-like_dom_sf"/>
</dbReference>
<dbReference type="PANTHER" id="PTHR43739:SF5">
    <property type="entry name" value="EXO-ALPHA-SIALIDASE"/>
    <property type="match status" value="1"/>
</dbReference>
<name>A0A557STX7_9ARCH</name>
<dbReference type="InterPro" id="IPR052025">
    <property type="entry name" value="Xyloglucanase_GH74"/>
</dbReference>
<dbReference type="Proteomes" id="UP000315289">
    <property type="component" value="Unassembled WGS sequence"/>
</dbReference>
<dbReference type="AlphaFoldDB" id="A0A557STX7"/>
<evidence type="ECO:0000313" key="1">
    <source>
        <dbReference type="EMBL" id="TVP40038.1"/>
    </source>
</evidence>
<keyword evidence="1" id="KW-0378">Hydrolase</keyword>
<dbReference type="PANTHER" id="PTHR43739">
    <property type="entry name" value="XYLOGLUCANASE (EUROFUNG)"/>
    <property type="match status" value="1"/>
</dbReference>
<dbReference type="OrthoDB" id="197823at2157"/>
<keyword evidence="2" id="KW-1185">Reference proteome</keyword>
<dbReference type="EMBL" id="VOAH01000010">
    <property type="protein sequence ID" value="TVP40038.1"/>
    <property type="molecule type" value="Genomic_DNA"/>
</dbReference>
<dbReference type="RefSeq" id="WP_144732416.1">
    <property type="nucleotide sequence ID" value="NZ_ML675586.1"/>
</dbReference>